<evidence type="ECO:0000313" key="1">
    <source>
        <dbReference type="EMBL" id="MBH5141424.1"/>
    </source>
</evidence>
<comment type="caution">
    <text evidence="1">The sequence shown here is derived from an EMBL/GenBank/DDBJ whole genome shotgun (WGS) entry which is preliminary data.</text>
</comment>
<gene>
    <name evidence="1" type="ORF">I3517_02185</name>
</gene>
<accession>A0A8I0ZKZ0</accession>
<dbReference type="AlphaFoldDB" id="A0A8I0ZKZ0"/>
<dbReference type="RefSeq" id="WP_197940461.1">
    <property type="nucleotide sequence ID" value="NZ_JAECSB010000014.1"/>
</dbReference>
<reference evidence="1 2" key="1">
    <citation type="submission" date="2020-12" db="EMBL/GenBank/DDBJ databases">
        <title>Draft genome sequence of furan degrading bacterial strain FUR100.</title>
        <authorList>
            <person name="Woiski C."/>
        </authorList>
    </citation>
    <scope>NUCLEOTIDE SEQUENCE [LARGE SCALE GENOMIC DNA]</scope>
    <source>
        <strain evidence="1 2">FUR100</strain>
    </source>
</reference>
<organism evidence="1 2">
    <name type="scientific">Rhodococcus erythropolis</name>
    <name type="common">Arthrobacter picolinophilus</name>
    <dbReference type="NCBI Taxonomy" id="1833"/>
    <lineage>
        <taxon>Bacteria</taxon>
        <taxon>Bacillati</taxon>
        <taxon>Actinomycetota</taxon>
        <taxon>Actinomycetes</taxon>
        <taxon>Mycobacteriales</taxon>
        <taxon>Nocardiaceae</taxon>
        <taxon>Rhodococcus</taxon>
        <taxon>Rhodococcus erythropolis group</taxon>
    </lineage>
</organism>
<proteinExistence type="predicted"/>
<protein>
    <submittedName>
        <fullName evidence="1">Uncharacterized protein</fullName>
    </submittedName>
</protein>
<name>A0A8I0ZKZ0_RHOER</name>
<evidence type="ECO:0000313" key="2">
    <source>
        <dbReference type="Proteomes" id="UP000627573"/>
    </source>
</evidence>
<keyword evidence="2" id="KW-1185">Reference proteome</keyword>
<sequence length="173" mass="19721">MNQRSAFEEVDELGLEGLRQLARAVGLCSWTEPPEVGFWESVFNGLPDRTYIGCVPTAYRRMTGDTDSVIVEWELIGPRAHANVLSAVADQMLTSLRINRVLKQERVDRSNRVIQILTNDRIVHHPPEIVVDPETPTRSIELRSHRTARPAQLFRTESGTWHVRLNRKESARG</sequence>
<dbReference type="EMBL" id="JAECSB010000014">
    <property type="protein sequence ID" value="MBH5141424.1"/>
    <property type="molecule type" value="Genomic_DNA"/>
</dbReference>
<dbReference type="Proteomes" id="UP000627573">
    <property type="component" value="Unassembled WGS sequence"/>
</dbReference>